<evidence type="ECO:0000313" key="2">
    <source>
        <dbReference type="Proteomes" id="UP001196413"/>
    </source>
</evidence>
<comment type="caution">
    <text evidence="1">The sequence shown here is derived from an EMBL/GenBank/DDBJ whole genome shotgun (WGS) entry which is preliminary data.</text>
</comment>
<keyword evidence="2" id="KW-1185">Reference proteome</keyword>
<dbReference type="EMBL" id="JAHQIW010002518">
    <property type="protein sequence ID" value="KAJ1355609.1"/>
    <property type="molecule type" value="Genomic_DNA"/>
</dbReference>
<name>A0AAD5MXN9_PARTN</name>
<gene>
    <name evidence="1" type="ORF">KIN20_013076</name>
</gene>
<sequence length="55" mass="6429">MGYEDTVTSNVCEYGKEHMCEEVSMKKHANRPFTKRRQVQVRSAVDVDCHFHEAN</sequence>
<proteinExistence type="predicted"/>
<organism evidence="1 2">
    <name type="scientific">Parelaphostrongylus tenuis</name>
    <name type="common">Meningeal worm</name>
    <dbReference type="NCBI Taxonomy" id="148309"/>
    <lineage>
        <taxon>Eukaryota</taxon>
        <taxon>Metazoa</taxon>
        <taxon>Ecdysozoa</taxon>
        <taxon>Nematoda</taxon>
        <taxon>Chromadorea</taxon>
        <taxon>Rhabditida</taxon>
        <taxon>Rhabditina</taxon>
        <taxon>Rhabditomorpha</taxon>
        <taxon>Strongyloidea</taxon>
        <taxon>Metastrongylidae</taxon>
        <taxon>Parelaphostrongylus</taxon>
    </lineage>
</organism>
<evidence type="ECO:0000313" key="1">
    <source>
        <dbReference type="EMBL" id="KAJ1355609.1"/>
    </source>
</evidence>
<protein>
    <submittedName>
        <fullName evidence="1">Uncharacterized protein</fullName>
    </submittedName>
</protein>
<dbReference type="AlphaFoldDB" id="A0AAD5MXN9"/>
<dbReference type="Proteomes" id="UP001196413">
    <property type="component" value="Unassembled WGS sequence"/>
</dbReference>
<accession>A0AAD5MXN9</accession>
<reference evidence="1" key="1">
    <citation type="submission" date="2021-06" db="EMBL/GenBank/DDBJ databases">
        <title>Parelaphostrongylus tenuis whole genome reference sequence.</title>
        <authorList>
            <person name="Garwood T.J."/>
            <person name="Larsen P.A."/>
            <person name="Fountain-Jones N.M."/>
            <person name="Garbe J.R."/>
            <person name="Macchietto M.G."/>
            <person name="Kania S.A."/>
            <person name="Gerhold R.W."/>
            <person name="Richards J.E."/>
            <person name="Wolf T.M."/>
        </authorList>
    </citation>
    <scope>NUCLEOTIDE SEQUENCE</scope>
    <source>
        <strain evidence="1">MNPRO001-30</strain>
        <tissue evidence="1">Meninges</tissue>
    </source>
</reference>